<protein>
    <recommendedName>
        <fullName evidence="9">Protein kinase domain-containing protein</fullName>
    </recommendedName>
</protein>
<keyword evidence="11" id="KW-1185">Reference proteome</keyword>
<evidence type="ECO:0000256" key="3">
    <source>
        <dbReference type="ARBA" id="ARBA00022741"/>
    </source>
</evidence>
<evidence type="ECO:0000259" key="9">
    <source>
        <dbReference type="PROSITE" id="PS50011"/>
    </source>
</evidence>
<evidence type="ECO:0000256" key="8">
    <source>
        <dbReference type="PIRSR" id="PIRSR630616-3"/>
    </source>
</evidence>
<keyword evidence="5 7" id="KW-0067">ATP-binding</keyword>
<dbReference type="EMBL" id="KB445830">
    <property type="protein sequence ID" value="EMD30884.1"/>
    <property type="molecule type" value="Genomic_DNA"/>
</dbReference>
<evidence type="ECO:0000256" key="1">
    <source>
        <dbReference type="ARBA" id="ARBA00022527"/>
    </source>
</evidence>
<feature type="binding site" evidence="7">
    <location>
        <position position="101"/>
    </location>
    <ligand>
        <name>ATP</name>
        <dbReference type="ChEBI" id="CHEBI:30616"/>
    </ligand>
</feature>
<dbReference type="InterPro" id="IPR011009">
    <property type="entry name" value="Kinase-like_dom_sf"/>
</dbReference>
<dbReference type="Proteomes" id="UP000016930">
    <property type="component" value="Unassembled WGS sequence"/>
</dbReference>
<dbReference type="SMART" id="SM00220">
    <property type="entry name" value="S_TKc"/>
    <property type="match status" value="1"/>
</dbReference>
<reference evidence="10 11" key="1">
    <citation type="journal article" date="2012" name="Proc. Natl. Acad. Sci. U.S.A.">
        <title>Comparative genomics of Ceriporiopsis subvermispora and Phanerochaete chrysosporium provide insight into selective ligninolysis.</title>
        <authorList>
            <person name="Fernandez-Fueyo E."/>
            <person name="Ruiz-Duenas F.J."/>
            <person name="Ferreira P."/>
            <person name="Floudas D."/>
            <person name="Hibbett D.S."/>
            <person name="Canessa P."/>
            <person name="Larrondo L.F."/>
            <person name="James T.Y."/>
            <person name="Seelenfreund D."/>
            <person name="Lobos S."/>
            <person name="Polanco R."/>
            <person name="Tello M."/>
            <person name="Honda Y."/>
            <person name="Watanabe T."/>
            <person name="Watanabe T."/>
            <person name="Ryu J.S."/>
            <person name="Kubicek C.P."/>
            <person name="Schmoll M."/>
            <person name="Gaskell J."/>
            <person name="Hammel K.E."/>
            <person name="St John F.J."/>
            <person name="Vanden Wymelenberg A."/>
            <person name="Sabat G."/>
            <person name="Splinter BonDurant S."/>
            <person name="Syed K."/>
            <person name="Yadav J.S."/>
            <person name="Doddapaneni H."/>
            <person name="Subramanian V."/>
            <person name="Lavin J.L."/>
            <person name="Oguiza J.A."/>
            <person name="Perez G."/>
            <person name="Pisabarro A.G."/>
            <person name="Ramirez L."/>
            <person name="Santoyo F."/>
            <person name="Master E."/>
            <person name="Coutinho P.M."/>
            <person name="Henrissat B."/>
            <person name="Lombard V."/>
            <person name="Magnuson J.K."/>
            <person name="Kuees U."/>
            <person name="Hori C."/>
            <person name="Igarashi K."/>
            <person name="Samejima M."/>
            <person name="Held B.W."/>
            <person name="Barry K.W."/>
            <person name="LaButti K.M."/>
            <person name="Lapidus A."/>
            <person name="Lindquist E.A."/>
            <person name="Lucas S.M."/>
            <person name="Riley R."/>
            <person name="Salamov A.A."/>
            <person name="Hoffmeister D."/>
            <person name="Schwenk D."/>
            <person name="Hadar Y."/>
            <person name="Yarden O."/>
            <person name="de Vries R.P."/>
            <person name="Wiebenga A."/>
            <person name="Stenlid J."/>
            <person name="Eastwood D."/>
            <person name="Grigoriev I.V."/>
            <person name="Berka R.M."/>
            <person name="Blanchette R.A."/>
            <person name="Kersten P."/>
            <person name="Martinez A.T."/>
            <person name="Vicuna R."/>
            <person name="Cullen D."/>
        </authorList>
    </citation>
    <scope>NUCLEOTIDE SEQUENCE [LARGE SCALE GENOMIC DNA]</scope>
    <source>
        <strain evidence="10 11">B</strain>
    </source>
</reference>
<accession>M2P6H6</accession>
<evidence type="ECO:0000256" key="6">
    <source>
        <dbReference type="PIRSR" id="PIRSR630616-1"/>
    </source>
</evidence>
<evidence type="ECO:0000256" key="4">
    <source>
        <dbReference type="ARBA" id="ARBA00022777"/>
    </source>
</evidence>
<keyword evidence="1" id="KW-0723">Serine/threonine-protein kinase</keyword>
<name>M2P6H6_CERS8</name>
<dbReference type="STRING" id="914234.M2P6H6"/>
<evidence type="ECO:0000256" key="5">
    <source>
        <dbReference type="ARBA" id="ARBA00022840"/>
    </source>
</evidence>
<dbReference type="Pfam" id="PF00069">
    <property type="entry name" value="Pkinase"/>
    <property type="match status" value="1"/>
</dbReference>
<feature type="domain" description="Protein kinase" evidence="9">
    <location>
        <begin position="1"/>
        <end position="178"/>
    </location>
</feature>
<evidence type="ECO:0000256" key="2">
    <source>
        <dbReference type="ARBA" id="ARBA00022679"/>
    </source>
</evidence>
<sequence>MIRREARLHAAVSAHPNVLTMHGAWEDAKYVYILLDYCSGGDLYDYIDEGEFRGDDERVRSVFVQIVDAVMACHERGVFHRDIKPENIMCSADGNEVYLADFGLATDKKRSLRHGVGSAMYMSPECIGEEFEFAPYSTRTSDVWALGVILVQLVAGRAPWKTARIEDTRFWRFLVALD</sequence>
<dbReference type="OrthoDB" id="541276at2759"/>
<evidence type="ECO:0000313" key="11">
    <source>
        <dbReference type="Proteomes" id="UP000016930"/>
    </source>
</evidence>
<organism evidence="10 11">
    <name type="scientific">Ceriporiopsis subvermispora (strain B)</name>
    <name type="common">White-rot fungus</name>
    <name type="synonym">Gelatoporia subvermispora</name>
    <dbReference type="NCBI Taxonomy" id="914234"/>
    <lineage>
        <taxon>Eukaryota</taxon>
        <taxon>Fungi</taxon>
        <taxon>Dikarya</taxon>
        <taxon>Basidiomycota</taxon>
        <taxon>Agaricomycotina</taxon>
        <taxon>Agaricomycetes</taxon>
        <taxon>Polyporales</taxon>
        <taxon>Gelatoporiaceae</taxon>
        <taxon>Gelatoporia</taxon>
    </lineage>
</organism>
<keyword evidence="3 7" id="KW-0547">Nucleotide-binding</keyword>
<dbReference type="HOGENOM" id="CLU_000288_63_0_1"/>
<feature type="active site" description="Proton acceptor" evidence="6">
    <location>
        <position position="82"/>
    </location>
</feature>
<dbReference type="Gene3D" id="1.10.510.10">
    <property type="entry name" value="Transferase(Phosphotransferase) domain 1"/>
    <property type="match status" value="1"/>
</dbReference>
<gene>
    <name evidence="10" type="ORF">CERSUDRAFT_145758</name>
</gene>
<dbReference type="InterPro" id="IPR030616">
    <property type="entry name" value="Aur-like"/>
</dbReference>
<dbReference type="InterPro" id="IPR000719">
    <property type="entry name" value="Prot_kinase_dom"/>
</dbReference>
<evidence type="ECO:0000313" key="10">
    <source>
        <dbReference type="EMBL" id="EMD30884.1"/>
    </source>
</evidence>
<dbReference type="SUPFAM" id="SSF56112">
    <property type="entry name" value="Protein kinase-like (PK-like)"/>
    <property type="match status" value="1"/>
</dbReference>
<keyword evidence="4" id="KW-0418">Kinase</keyword>
<feature type="binding site" evidence="7">
    <location>
        <begin position="86"/>
        <end position="87"/>
    </location>
    <ligand>
        <name>ATP</name>
        <dbReference type="ChEBI" id="CHEBI:30616"/>
    </ligand>
</feature>
<feature type="cross-link" description="Glycyl lysine isopeptide (Lys-Gly) (interchain with G-Cter in SUMO2)" evidence="8">
    <location>
        <position position="84"/>
    </location>
</feature>
<proteinExistence type="predicted"/>
<dbReference type="AlphaFoldDB" id="M2P6H6"/>
<dbReference type="GO" id="GO:0005524">
    <property type="term" value="F:ATP binding"/>
    <property type="evidence" value="ECO:0007669"/>
    <property type="project" value="UniProtKB-KW"/>
</dbReference>
<dbReference type="PANTHER" id="PTHR24350">
    <property type="entry name" value="SERINE/THREONINE-PROTEIN KINASE IAL-RELATED"/>
    <property type="match status" value="1"/>
</dbReference>
<dbReference type="PROSITE" id="PS50011">
    <property type="entry name" value="PROTEIN_KINASE_DOM"/>
    <property type="match status" value="1"/>
</dbReference>
<evidence type="ECO:0000256" key="7">
    <source>
        <dbReference type="PIRSR" id="PIRSR630616-2"/>
    </source>
</evidence>
<dbReference type="InterPro" id="IPR008271">
    <property type="entry name" value="Ser/Thr_kinase_AS"/>
</dbReference>
<dbReference type="PROSITE" id="PS00108">
    <property type="entry name" value="PROTEIN_KINASE_ST"/>
    <property type="match status" value="1"/>
</dbReference>
<feature type="non-terminal residue" evidence="10">
    <location>
        <position position="1"/>
    </location>
</feature>
<dbReference type="GO" id="GO:0004674">
    <property type="term" value="F:protein serine/threonine kinase activity"/>
    <property type="evidence" value="ECO:0007669"/>
    <property type="project" value="UniProtKB-KW"/>
</dbReference>
<keyword evidence="2" id="KW-0808">Transferase</keyword>